<sequence>MTTLQTLDRGLRALDAVSQCPAGITVADLARRRSSSRA</sequence>
<reference evidence="3" key="1">
    <citation type="journal article" date="2019" name="Int. J. Syst. Evol. Microbiol.">
        <title>The Global Catalogue of Microorganisms (GCM) 10K type strain sequencing project: providing services to taxonomists for standard genome sequencing and annotation.</title>
        <authorList>
            <consortium name="The Broad Institute Genomics Platform"/>
            <consortium name="The Broad Institute Genome Sequencing Center for Infectious Disease"/>
            <person name="Wu L."/>
            <person name="Ma J."/>
        </authorList>
    </citation>
    <scope>NUCLEOTIDE SEQUENCE [LARGE SCALE GENOMIC DNA]</scope>
    <source>
        <strain evidence="3">JCM 3369</strain>
    </source>
</reference>
<comment type="caution">
    <text evidence="2">The sequence shown here is derived from an EMBL/GenBank/DDBJ whole genome shotgun (WGS) entry which is preliminary data.</text>
</comment>
<dbReference type="Gene3D" id="1.10.10.10">
    <property type="entry name" value="Winged helix-like DNA-binding domain superfamily/Winged helix DNA-binding domain"/>
    <property type="match status" value="1"/>
</dbReference>
<dbReference type="Proteomes" id="UP001596380">
    <property type="component" value="Unassembled WGS sequence"/>
</dbReference>
<dbReference type="EMBL" id="JBHSXS010000011">
    <property type="protein sequence ID" value="MFC6882019.1"/>
    <property type="molecule type" value="Genomic_DNA"/>
</dbReference>
<dbReference type="RefSeq" id="WP_375539119.1">
    <property type="nucleotide sequence ID" value="NZ_JBHSXE010000001.1"/>
</dbReference>
<evidence type="ECO:0000313" key="2">
    <source>
        <dbReference type="EMBL" id="MFC6882019.1"/>
    </source>
</evidence>
<keyword evidence="3" id="KW-1185">Reference proteome</keyword>
<gene>
    <name evidence="2" type="ORF">ACFQKB_19865</name>
</gene>
<dbReference type="InterPro" id="IPR005471">
    <property type="entry name" value="Tscrpt_reg_IclR_N"/>
</dbReference>
<protein>
    <submittedName>
        <fullName evidence="2">Helix-turn-helix domain-containing protein</fullName>
    </submittedName>
</protein>
<name>A0ABW2CJQ4_9ACTN</name>
<evidence type="ECO:0000313" key="3">
    <source>
        <dbReference type="Proteomes" id="UP001596380"/>
    </source>
</evidence>
<proteinExistence type="predicted"/>
<feature type="domain" description="HTH iclR-type" evidence="1">
    <location>
        <begin position="6"/>
        <end position="32"/>
    </location>
</feature>
<dbReference type="InterPro" id="IPR036388">
    <property type="entry name" value="WH-like_DNA-bd_sf"/>
</dbReference>
<accession>A0ABW2CJQ4</accession>
<organism evidence="2 3">
    <name type="scientific">Actinomadura yumaensis</name>
    <dbReference type="NCBI Taxonomy" id="111807"/>
    <lineage>
        <taxon>Bacteria</taxon>
        <taxon>Bacillati</taxon>
        <taxon>Actinomycetota</taxon>
        <taxon>Actinomycetes</taxon>
        <taxon>Streptosporangiales</taxon>
        <taxon>Thermomonosporaceae</taxon>
        <taxon>Actinomadura</taxon>
    </lineage>
</organism>
<evidence type="ECO:0000259" key="1">
    <source>
        <dbReference type="Pfam" id="PF09339"/>
    </source>
</evidence>
<dbReference type="Pfam" id="PF09339">
    <property type="entry name" value="HTH_IclR"/>
    <property type="match status" value="1"/>
</dbReference>